<comment type="caution">
    <text evidence="4">The sequence shown here is derived from an EMBL/GenBank/DDBJ whole genome shotgun (WGS) entry which is preliminary data.</text>
</comment>
<feature type="region of interest" description="Disordered" evidence="2">
    <location>
        <begin position="353"/>
        <end position="434"/>
    </location>
</feature>
<protein>
    <recommendedName>
        <fullName evidence="3">Clr5 domain-containing protein</fullName>
    </recommendedName>
</protein>
<dbReference type="EMBL" id="LCWV01000001">
    <property type="protein sequence ID" value="PWI76558.1"/>
    <property type="molecule type" value="Genomic_DNA"/>
</dbReference>
<reference evidence="4 5" key="1">
    <citation type="journal article" date="2016" name="Front. Microbiol.">
        <title>Genome and transcriptome sequences reveal the specific parasitism of the nematophagous Purpureocillium lilacinum 36-1.</title>
        <authorList>
            <person name="Xie J."/>
            <person name="Li S."/>
            <person name="Mo C."/>
            <person name="Xiao X."/>
            <person name="Peng D."/>
            <person name="Wang G."/>
            <person name="Xiao Y."/>
        </authorList>
    </citation>
    <scope>NUCLEOTIDE SEQUENCE [LARGE SCALE GENOMIC DNA]</scope>
    <source>
        <strain evidence="4 5">36-1</strain>
    </source>
</reference>
<evidence type="ECO:0000313" key="4">
    <source>
        <dbReference type="EMBL" id="PWI76558.1"/>
    </source>
</evidence>
<dbReference type="PANTHER" id="PTHR13037:SF24">
    <property type="entry name" value="POLYCOMB PROTEIN PCL-RELATED"/>
    <property type="match status" value="1"/>
</dbReference>
<dbReference type="PANTHER" id="PTHR13037">
    <property type="entry name" value="FORMIN"/>
    <property type="match status" value="1"/>
</dbReference>
<feature type="compositionally biased region" description="Polar residues" evidence="2">
    <location>
        <begin position="1754"/>
        <end position="1765"/>
    </location>
</feature>
<feature type="compositionally biased region" description="Pro residues" evidence="2">
    <location>
        <begin position="1742"/>
        <end position="1753"/>
    </location>
</feature>
<dbReference type="Proteomes" id="UP000245956">
    <property type="component" value="Unassembled WGS sequence"/>
</dbReference>
<evidence type="ECO:0000259" key="3">
    <source>
        <dbReference type="Pfam" id="PF14420"/>
    </source>
</evidence>
<sequence length="2240" mass="242195">MGESGHEYRRVDGRTDDKTDGWMERQDGMEWNGMIWRGMGWDGKGGLACSWFVNSEPLPSGSDDGEYKVRSTACDTTAQQPVRGITSAYMPSNLSRPTEYGYVCSRGGCQAAARQKRQRPRTSSPTVCALSHVSSAPASTTLTPGPEWTSLHRQGRDVLTDLGRRAATGVGRVGAVQRDSGRCREGGGRYPWANHPGENTVSETRPGEPDLAAPKTGPHRLSVGRTLGAPFARDGQKDVGQEGATLSRQQRPWRNGAVQGARAGCRAANPSEHGKGSNDAPCNVAPVVPGQAVARRRQVGRQRGSREAKLVCHAVRDSWRGQSHLRSEANVKSVQRGFQRRSLRLVLLRRGADDDDATTDPQFSHQRMEDQAISPHHGPISQAGLSGARKAEKPRWLITASTRDDQGLTQGIRPDPAATCASDAPSEPQARGPANVADLSVITCLLSSEAVVCPGPQSEVGHRYADEAAAFVPEEEVVWTRPISQARLRLLPDWQSIPGRPEQYQLVISSSVSRLPSPRLTGGRCGQLTGRDVDLIPTSRPGMPQTHLINPTIATPRTPLFCGVGTTSRGTQVNAISGIGPLERRDPVCTHEAMPRPGTAFSGLATAAHPTGCEWDGAGPGLCSRPGPNLKPLRDQPPNMGGGVGERLLLVQNKTRLPRNPSHTPASWHKPWSAMTPIGAERRRWFAFSPTQRLLVSSSCHWVMTTLPRVCCTQGQHTVSVADVFEGAATTGMHALITRHGMTVGRRLVRRARKKKTTVDASVRGRVLLFVCTALVQSACRRALASCQEGQAWPGRARAEVGGLVADLSIPTKTPNLDGCLSRRLTWPVLLPSACPYEGASQSTLTSPSSVWDARRTCRPEEASRGPANAAENCTPSHARPGIAAGIGPPGPRQLGDSLQGHSLPESCADPTGGVVVVRPDAGAGAGAGAGARYSQPSRVSRLGPASGRGDASAKARRRLWPMLSRLAGNTVERARYPPATPTRTASGCPAEAEPATERLQHTDNGPFVSSLGVVQRPGTRLVGAPHHIVPVAALHCLHGPGHHPGRGAATRRSDPGCAADAVLSAGPGESAVRLEVRQTTPTGMAAIARGPRRHRRAPDTASLPQACSWCPLAMCEASPGAPAHFLVSCGVPPPRRPRRITAAGDRRNPSGIAPRPGLSDFSGRSALGPSPAREPWGVPGGGRRWHSHTCRPPPPSHPTAAQLSGPEALLLLRRLPICFACRNASPARIRLHPLFAGALFTPPSCPLALHFTRRLVLQPQACAVKVLLHQGLPPDTVVETGYWLSLPGKLGEGTFAPSHLLRAWLGLHSSRLSPSLTSTLGNGATTQPAVAGRAPYRSPVHISQLPATKSTLPVRPCLAISIRYDVAGRPSALAQSVWLVVVMFNHPSNKPQPSGFDNDTFGFSPQPWTRFDTNQGATSSSVGHPHHPSHGDNQSFHASSDMDWSTTPSEVPSGYHDDTQGSNEMELDNLASGGGVGRLVAHFENKGFNPFENKTSAPPLPPRPSHSVQIPQQTPQVGSRPQFDNMGYFGSHGGGSNGFNPNRIATPIQSPVESQWGSFTMQSRMMSPIATNSPAIPFGGFQDNSRVTSPGVGPSSGPFGNLDDFMSGNRVQSPIAPSPIPSSQMAPSPMMASPMVASPTQTAQPVGGTPGFEIWRPPGSVTIKTEPQTPNPIASPGGYFKPPVPTTPKPNMNAGNQFILEFNPSASAKAKGKAPAKPPRPRVLPPVPAPFSPEVKQEPATPQPSDVPPSSTPLPNQRQGSITLRAQGGTRPSREQVPAEAWEQFKSTIRTLYLEERRPLKEVMSIMAEKYNFQATPKMYKTRFSQWGFVKNNTEEEVKRLLSMKFQRDAEGKVSEFVRNGRVVNLGTYLKRKGVTEYDLIDFELPADLPAHVRCRTPTPPPTPGYLQSPDLVRAQELVVGNMRKAFLHSRQFEVETDAQIGWPVTMVWGAGSSDLLMEANFYFEARDADQGGHFLMRAFKQLEVDLKKLSPLGINELLLGMVHRDPGMMTALCKYLAAYSSTNLERSHPLRQIFTCLYEVQQKHGSVTLSELLWGSFPTIADELEAIYSRRHPYVARTWIDLALFYNHVNPERLEKLVVELRALQRPLDQRHGTNSVESLTLRYAILQLLYAASPNSDATKHAAHDVWNHMRGMGVVFPVRDAKPNVYCYHSPVKVDPWTKRCRRRYDSGVAIMETHVGVKVHPYFEEDFHTTVHAPDAQEAWSSAINHMHSSKWSFI</sequence>
<dbReference type="InterPro" id="IPR025676">
    <property type="entry name" value="Clr5_dom"/>
</dbReference>
<feature type="compositionally biased region" description="Polar residues" evidence="2">
    <location>
        <begin position="1433"/>
        <end position="1451"/>
    </location>
</feature>
<feature type="compositionally biased region" description="Pro residues" evidence="2">
    <location>
        <begin position="1717"/>
        <end position="1732"/>
    </location>
</feature>
<evidence type="ECO:0000256" key="2">
    <source>
        <dbReference type="SAM" id="MobiDB-lite"/>
    </source>
</evidence>
<name>A0A2U3EPY2_PURLI</name>
<feature type="region of interest" description="Disordered" evidence="2">
    <location>
        <begin position="1659"/>
        <end position="1691"/>
    </location>
</feature>
<organism evidence="4 5">
    <name type="scientific">Purpureocillium lilacinum</name>
    <name type="common">Paecilomyces lilacinus</name>
    <dbReference type="NCBI Taxonomy" id="33203"/>
    <lineage>
        <taxon>Eukaryota</taxon>
        <taxon>Fungi</taxon>
        <taxon>Dikarya</taxon>
        <taxon>Ascomycota</taxon>
        <taxon>Pezizomycotina</taxon>
        <taxon>Sordariomycetes</taxon>
        <taxon>Hypocreomycetidae</taxon>
        <taxon>Hypocreales</taxon>
        <taxon>Ophiocordycipitaceae</taxon>
        <taxon>Purpureocillium</taxon>
    </lineage>
</organism>
<dbReference type="Pfam" id="PF14420">
    <property type="entry name" value="Clr5"/>
    <property type="match status" value="1"/>
</dbReference>
<feature type="region of interest" description="Disordered" evidence="2">
    <location>
        <begin position="1391"/>
        <end position="1472"/>
    </location>
</feature>
<evidence type="ECO:0000313" key="5">
    <source>
        <dbReference type="Proteomes" id="UP000245956"/>
    </source>
</evidence>
<feature type="domain" description="Clr5" evidence="3">
    <location>
        <begin position="1780"/>
        <end position="1832"/>
    </location>
</feature>
<feature type="compositionally biased region" description="Polar residues" evidence="2">
    <location>
        <begin position="1391"/>
        <end position="1419"/>
    </location>
</feature>
<proteinExistence type="predicted"/>
<gene>
    <name evidence="4" type="ORF">PCL_03752</name>
</gene>
<feature type="region of interest" description="Disordered" evidence="2">
    <location>
        <begin position="1490"/>
        <end position="1519"/>
    </location>
</feature>
<feature type="compositionally biased region" description="Polar residues" evidence="2">
    <location>
        <begin position="1507"/>
        <end position="1519"/>
    </location>
</feature>
<keyword evidence="1" id="KW-0945">Host-virus interaction</keyword>
<feature type="compositionally biased region" description="Polar residues" evidence="2">
    <location>
        <begin position="1663"/>
        <end position="1673"/>
    </location>
</feature>
<feature type="region of interest" description="Disordered" evidence="2">
    <location>
        <begin position="972"/>
        <end position="1008"/>
    </location>
</feature>
<evidence type="ECO:0000256" key="1">
    <source>
        <dbReference type="ARBA" id="ARBA00022581"/>
    </source>
</evidence>
<feature type="region of interest" description="Disordered" evidence="2">
    <location>
        <begin position="1"/>
        <end position="24"/>
    </location>
</feature>
<feature type="region of interest" description="Disordered" evidence="2">
    <location>
        <begin position="1708"/>
        <end position="1780"/>
    </location>
</feature>
<feature type="region of interest" description="Disordered" evidence="2">
    <location>
        <begin position="1138"/>
        <end position="1203"/>
    </location>
</feature>
<accession>A0A2U3EPY2</accession>
<feature type="region of interest" description="Disordered" evidence="2">
    <location>
        <begin position="179"/>
        <end position="256"/>
    </location>
</feature>
<feature type="region of interest" description="Disordered" evidence="2">
    <location>
        <begin position="924"/>
        <end position="955"/>
    </location>
</feature>